<evidence type="ECO:0000256" key="5">
    <source>
        <dbReference type="SAM" id="MobiDB-lite"/>
    </source>
</evidence>
<dbReference type="Gene3D" id="1.25.10.10">
    <property type="entry name" value="Leucine-rich Repeat Variant"/>
    <property type="match status" value="1"/>
</dbReference>
<keyword evidence="4" id="KW-0406">Ion transport</keyword>
<dbReference type="Gene3D" id="1.25.40.150">
    <property type="entry name" value="V-type ATPase, subunit H, C-terminal domain"/>
    <property type="match status" value="1"/>
</dbReference>
<dbReference type="InterPro" id="IPR011987">
    <property type="entry name" value="ATPase_V1-cplx_hsu_C"/>
</dbReference>
<dbReference type="Proteomes" id="UP000245771">
    <property type="component" value="Unassembled WGS sequence"/>
</dbReference>
<dbReference type="FunCoup" id="A0A316VAY4">
    <property type="interactions" value="435"/>
</dbReference>
<feature type="domain" description="ATPase V1 complex subunit H C-terminal" evidence="6">
    <location>
        <begin position="430"/>
        <end position="559"/>
    </location>
</feature>
<evidence type="ECO:0000256" key="2">
    <source>
        <dbReference type="ARBA" id="ARBA00022448"/>
    </source>
</evidence>
<name>A0A316VAY4_9BASI</name>
<dbReference type="PANTHER" id="PTHR10698:SF0">
    <property type="entry name" value="V-TYPE PROTON ATPASE SUBUNIT H"/>
    <property type="match status" value="1"/>
</dbReference>
<dbReference type="PANTHER" id="PTHR10698">
    <property type="entry name" value="V-TYPE PROTON ATPASE SUBUNIT H"/>
    <property type="match status" value="1"/>
</dbReference>
<evidence type="ECO:0000256" key="4">
    <source>
        <dbReference type="ARBA" id="ARBA00023065"/>
    </source>
</evidence>
<keyword evidence="3" id="KW-0375">Hydrogen ion transport</keyword>
<dbReference type="STRING" id="1280837.A0A316VAY4"/>
<feature type="compositionally biased region" description="Polar residues" evidence="5">
    <location>
        <begin position="307"/>
        <end position="317"/>
    </location>
</feature>
<dbReference type="Pfam" id="PF11698">
    <property type="entry name" value="V-ATPase_H_C"/>
    <property type="match status" value="1"/>
</dbReference>
<feature type="compositionally biased region" description="Low complexity" evidence="5">
    <location>
        <begin position="279"/>
        <end position="302"/>
    </location>
</feature>
<protein>
    <submittedName>
        <fullName evidence="7">ARM repeat-containing protein</fullName>
    </submittedName>
</protein>
<dbReference type="InterPro" id="IPR038497">
    <property type="entry name" value="ATPase_V1-cplx_hsu_C_sf"/>
</dbReference>
<evidence type="ECO:0000313" key="8">
    <source>
        <dbReference type="Proteomes" id="UP000245771"/>
    </source>
</evidence>
<feature type="compositionally biased region" description="Polar residues" evidence="5">
    <location>
        <begin position="177"/>
        <end position="188"/>
    </location>
</feature>
<accession>A0A316VAY4</accession>
<dbReference type="GeneID" id="37017583"/>
<keyword evidence="2" id="KW-0813">Transport</keyword>
<dbReference type="GO" id="GO:0046961">
    <property type="term" value="F:proton-transporting ATPase activity, rotational mechanism"/>
    <property type="evidence" value="ECO:0007669"/>
    <property type="project" value="InterPro"/>
</dbReference>
<reference evidence="7 8" key="1">
    <citation type="journal article" date="2018" name="Mol. Biol. Evol.">
        <title>Broad Genomic Sampling Reveals a Smut Pathogenic Ancestry of the Fungal Clade Ustilaginomycotina.</title>
        <authorList>
            <person name="Kijpornyongpan T."/>
            <person name="Mondo S.J."/>
            <person name="Barry K."/>
            <person name="Sandor L."/>
            <person name="Lee J."/>
            <person name="Lipzen A."/>
            <person name="Pangilinan J."/>
            <person name="LaButti K."/>
            <person name="Hainaut M."/>
            <person name="Henrissat B."/>
            <person name="Grigoriev I.V."/>
            <person name="Spatafora J.W."/>
            <person name="Aime M.C."/>
        </authorList>
    </citation>
    <scope>NUCLEOTIDE SEQUENCE [LARGE SCALE GENOMIC DNA]</scope>
    <source>
        <strain evidence="7 8">MCA 3882</strain>
    </source>
</reference>
<dbReference type="InterPro" id="IPR016024">
    <property type="entry name" value="ARM-type_fold"/>
</dbReference>
<proteinExistence type="inferred from homology"/>
<feature type="region of interest" description="Disordered" evidence="5">
    <location>
        <begin position="279"/>
        <end position="317"/>
    </location>
</feature>
<keyword evidence="8" id="KW-1185">Reference proteome</keyword>
<feature type="non-terminal residue" evidence="7">
    <location>
        <position position="1"/>
    </location>
</feature>
<dbReference type="InterPro" id="IPR011989">
    <property type="entry name" value="ARM-like"/>
</dbReference>
<gene>
    <name evidence="7" type="ORF">FA14DRAFT_107280</name>
</gene>
<dbReference type="EMBL" id="KZ819603">
    <property type="protein sequence ID" value="PWN34682.1"/>
    <property type="molecule type" value="Genomic_DNA"/>
</dbReference>
<evidence type="ECO:0000259" key="6">
    <source>
        <dbReference type="Pfam" id="PF11698"/>
    </source>
</evidence>
<dbReference type="AlphaFoldDB" id="A0A316VAY4"/>
<sequence length="560" mass="61590">VATPALVPIRNQYLTELGHRIRSRPIPWEGYARADLVTQDELKMIRSIDGKDEEESQKLLDQDGEKYASLYIRLLNKLTRTDTLQQILVLMGDMLEDHDDRAALFLKVKQADQGNTWPWHPLLKMLEVQDDFSQLKAAQLLTILLVYPTDLESKKIPSHVLDRLLTFLSALINSGAASGDTARSSAPGSGTLRPPLAQGGYAEGNGSDVGIQLLEALLRSKRYRNLVWQDEVRKIGMTDGKDMNEDDGGNKDHVAASEYESIIAGLRAILAYSLVPKSGGQQSHSQSGTSTPNTQTTSSQATRVPDNKSSSGSRTPTGNVGVQMVYQAVFCIWLFSFDEDAASELNIKFGFIPILADVARSAVKEKVVRIVVATLRNLVENAPSPNTAALLGSKGLPLMESLASRKWSDDEITEDINFVKEALSEKLKVMSTYDQFISELASGRLSWDNPAHSLDDFWKENTSKLLDTSTTNEESGEKGSGLEMLLKLIKDADNIDSTTLAIACNDIGKMIQFSPEGGARKRVEKAGGKTYIMALINHSDGQVKFYALHTVSRLVSASWR</sequence>
<comment type="similarity">
    <text evidence="1">Belongs to the V-ATPase H subunit family.</text>
</comment>
<dbReference type="InParanoid" id="A0A316VAY4"/>
<evidence type="ECO:0000313" key="7">
    <source>
        <dbReference type="EMBL" id="PWN34682.1"/>
    </source>
</evidence>
<organism evidence="7 8">
    <name type="scientific">Meira miltonrushii</name>
    <dbReference type="NCBI Taxonomy" id="1280837"/>
    <lineage>
        <taxon>Eukaryota</taxon>
        <taxon>Fungi</taxon>
        <taxon>Dikarya</taxon>
        <taxon>Basidiomycota</taxon>
        <taxon>Ustilaginomycotina</taxon>
        <taxon>Exobasidiomycetes</taxon>
        <taxon>Exobasidiales</taxon>
        <taxon>Brachybasidiaceae</taxon>
        <taxon>Meira</taxon>
    </lineage>
</organism>
<dbReference type="SUPFAM" id="SSF48371">
    <property type="entry name" value="ARM repeat"/>
    <property type="match status" value="1"/>
</dbReference>
<evidence type="ECO:0000256" key="3">
    <source>
        <dbReference type="ARBA" id="ARBA00022781"/>
    </source>
</evidence>
<dbReference type="RefSeq" id="XP_025354984.1">
    <property type="nucleotide sequence ID" value="XM_025495802.1"/>
</dbReference>
<evidence type="ECO:0000256" key="1">
    <source>
        <dbReference type="ARBA" id="ARBA00008613"/>
    </source>
</evidence>
<dbReference type="InterPro" id="IPR004908">
    <property type="entry name" value="ATPase_V1-cplx_hsu"/>
</dbReference>
<dbReference type="GO" id="GO:0000221">
    <property type="term" value="C:vacuolar proton-transporting V-type ATPase, V1 domain"/>
    <property type="evidence" value="ECO:0007669"/>
    <property type="project" value="InterPro"/>
</dbReference>
<dbReference type="OrthoDB" id="10263554at2759"/>
<dbReference type="Pfam" id="PF03224">
    <property type="entry name" value="V-ATPase_H_N"/>
    <property type="match status" value="1"/>
</dbReference>
<feature type="non-terminal residue" evidence="7">
    <location>
        <position position="560"/>
    </location>
</feature>
<dbReference type="GO" id="GO:0000329">
    <property type="term" value="C:fungal-type vacuole membrane"/>
    <property type="evidence" value="ECO:0007669"/>
    <property type="project" value="TreeGrafter"/>
</dbReference>
<feature type="region of interest" description="Disordered" evidence="5">
    <location>
        <begin position="177"/>
        <end position="203"/>
    </location>
</feature>